<dbReference type="PANTHER" id="PTHR30435">
    <property type="entry name" value="FLAGELLAR PROTEIN"/>
    <property type="match status" value="1"/>
</dbReference>
<evidence type="ECO:0000256" key="1">
    <source>
        <dbReference type="ARBA" id="ARBA00004117"/>
    </source>
</evidence>
<dbReference type="AlphaFoldDB" id="A0A9D2KA10"/>
<dbReference type="GO" id="GO:0030694">
    <property type="term" value="C:bacterial-type flagellum basal body, rod"/>
    <property type="evidence" value="ECO:0007669"/>
    <property type="project" value="InterPro"/>
</dbReference>
<dbReference type="Proteomes" id="UP000824176">
    <property type="component" value="Unassembled WGS sequence"/>
</dbReference>
<feature type="domain" description="Flagellar basal-body/hook protein C-terminal" evidence="6">
    <location>
        <begin position="205"/>
        <end position="249"/>
    </location>
</feature>
<evidence type="ECO:0000259" key="5">
    <source>
        <dbReference type="Pfam" id="PF00460"/>
    </source>
</evidence>
<feature type="domain" description="Flagellar basal body rod protein N-terminal" evidence="5">
    <location>
        <begin position="5"/>
        <end position="35"/>
    </location>
</feature>
<dbReference type="NCBIfam" id="TIGR03506">
    <property type="entry name" value="FlgEFG_subfam"/>
    <property type="match status" value="1"/>
</dbReference>
<evidence type="ECO:0000259" key="7">
    <source>
        <dbReference type="Pfam" id="PF22692"/>
    </source>
</evidence>
<dbReference type="InterPro" id="IPR019776">
    <property type="entry name" value="Flagellar_basal_body_rod_CS"/>
</dbReference>
<keyword evidence="8" id="KW-0969">Cilium</keyword>
<evidence type="ECO:0000256" key="4">
    <source>
        <dbReference type="RuleBase" id="RU362116"/>
    </source>
</evidence>
<reference evidence="8" key="1">
    <citation type="journal article" date="2021" name="PeerJ">
        <title>Extensive microbial diversity within the chicken gut microbiome revealed by metagenomics and culture.</title>
        <authorList>
            <person name="Gilroy R."/>
            <person name="Ravi A."/>
            <person name="Getino M."/>
            <person name="Pursley I."/>
            <person name="Horton D.L."/>
            <person name="Alikhan N.F."/>
            <person name="Baker D."/>
            <person name="Gharbi K."/>
            <person name="Hall N."/>
            <person name="Watson M."/>
            <person name="Adriaenssens E.M."/>
            <person name="Foster-Nyarko E."/>
            <person name="Jarju S."/>
            <person name="Secka A."/>
            <person name="Antonio M."/>
            <person name="Oren A."/>
            <person name="Chaudhuri R.R."/>
            <person name="La Ragione R."/>
            <person name="Hildebrand F."/>
            <person name="Pallen M.J."/>
        </authorList>
    </citation>
    <scope>NUCLEOTIDE SEQUENCE</scope>
    <source>
        <strain evidence="8">ChiW4-1371</strain>
    </source>
</reference>
<reference evidence="8" key="2">
    <citation type="submission" date="2021-04" db="EMBL/GenBank/DDBJ databases">
        <authorList>
            <person name="Gilroy R."/>
        </authorList>
    </citation>
    <scope>NUCLEOTIDE SEQUENCE</scope>
    <source>
        <strain evidence="8">ChiW4-1371</strain>
    </source>
</reference>
<dbReference type="Pfam" id="PF00460">
    <property type="entry name" value="Flg_bb_rod"/>
    <property type="match status" value="1"/>
</dbReference>
<dbReference type="Pfam" id="PF06429">
    <property type="entry name" value="Flg_bbr_C"/>
    <property type="match status" value="1"/>
</dbReference>
<gene>
    <name evidence="8" type="primary">flgF</name>
    <name evidence="8" type="ORF">H9804_02720</name>
</gene>
<protein>
    <submittedName>
        <fullName evidence="8">Flagellar basal-body rod protein FlgF</fullName>
    </submittedName>
</protein>
<evidence type="ECO:0000256" key="3">
    <source>
        <dbReference type="ARBA" id="ARBA00023143"/>
    </source>
</evidence>
<comment type="similarity">
    <text evidence="2 4">Belongs to the flagella basal body rod proteins family.</text>
</comment>
<dbReference type="InterPro" id="IPR012836">
    <property type="entry name" value="FlgF"/>
</dbReference>
<proteinExistence type="inferred from homology"/>
<evidence type="ECO:0000313" key="8">
    <source>
        <dbReference type="EMBL" id="HIZ88834.1"/>
    </source>
</evidence>
<dbReference type="InterPro" id="IPR001444">
    <property type="entry name" value="Flag_bb_rod_N"/>
</dbReference>
<keyword evidence="8" id="KW-0966">Cell projection</keyword>
<dbReference type="Pfam" id="PF22692">
    <property type="entry name" value="LlgE_F_G_D1"/>
    <property type="match status" value="1"/>
</dbReference>
<dbReference type="InterPro" id="IPR037925">
    <property type="entry name" value="FlgE/F/G-like"/>
</dbReference>
<comment type="subcellular location">
    <subcellularLocation>
        <location evidence="1 4">Bacterial flagellum basal body</location>
    </subcellularLocation>
</comment>
<dbReference type="EMBL" id="DXAQ01000037">
    <property type="protein sequence ID" value="HIZ88834.1"/>
    <property type="molecule type" value="Genomic_DNA"/>
</dbReference>
<organism evidence="8 9">
    <name type="scientific">Candidatus Mucispirillum faecigallinarum</name>
    <dbReference type="NCBI Taxonomy" id="2838699"/>
    <lineage>
        <taxon>Bacteria</taxon>
        <taxon>Pseudomonadati</taxon>
        <taxon>Deferribacterota</taxon>
        <taxon>Deferribacteres</taxon>
        <taxon>Deferribacterales</taxon>
        <taxon>Mucispirillaceae</taxon>
        <taxon>Mucispirillum</taxon>
    </lineage>
</organism>
<dbReference type="NCBIfam" id="TIGR02490">
    <property type="entry name" value="flgF"/>
    <property type="match status" value="1"/>
</dbReference>
<dbReference type="SUPFAM" id="SSF117143">
    <property type="entry name" value="Flagellar hook protein flgE"/>
    <property type="match status" value="1"/>
</dbReference>
<evidence type="ECO:0000313" key="9">
    <source>
        <dbReference type="Proteomes" id="UP000824176"/>
    </source>
</evidence>
<accession>A0A9D2KA10</accession>
<sequence>MQNGLYTATSGLLMQQNRVDSISNNLANMNTNGYKRDRAVFSVYRPEDKRYPQNFIRESHYNKTINTAVLLHENSANFEMGPLKQTDNKFDFAIEQDNAFFAIDTPWGIRYTRDGAFTLNDNGELVTAEGYKVMSRNAQGTANIVVDQNARFEVDKTGTIYANGIAGDQLMIVEFDDVRQLQKVGRNQFAAVDIEPTDADNAGIRQGYVEGANVDPIAEMVRMIEASRGYEMYAKVVQTHDEISQKAASQILTQ</sequence>
<dbReference type="InterPro" id="IPR053967">
    <property type="entry name" value="LlgE_F_G-like_D1"/>
</dbReference>
<dbReference type="InterPro" id="IPR020013">
    <property type="entry name" value="Flagellar_FlgE/F/G"/>
</dbReference>
<name>A0A9D2KA10_9BACT</name>
<keyword evidence="3 4" id="KW-0975">Bacterial flagellum</keyword>
<dbReference type="GO" id="GO:0071978">
    <property type="term" value="P:bacterial-type flagellum-dependent swarming motility"/>
    <property type="evidence" value="ECO:0007669"/>
    <property type="project" value="TreeGrafter"/>
</dbReference>
<evidence type="ECO:0000259" key="6">
    <source>
        <dbReference type="Pfam" id="PF06429"/>
    </source>
</evidence>
<feature type="domain" description="Flagellar hook protein FlgE/F/G-like D1" evidence="7">
    <location>
        <begin position="98"/>
        <end position="162"/>
    </location>
</feature>
<dbReference type="PANTHER" id="PTHR30435:SF19">
    <property type="entry name" value="FLAGELLAR BASAL-BODY ROD PROTEIN FLGG"/>
    <property type="match status" value="1"/>
</dbReference>
<comment type="caution">
    <text evidence="8">The sequence shown here is derived from an EMBL/GenBank/DDBJ whole genome shotgun (WGS) entry which is preliminary data.</text>
</comment>
<keyword evidence="8" id="KW-0282">Flagellum</keyword>
<evidence type="ECO:0000256" key="2">
    <source>
        <dbReference type="ARBA" id="ARBA00009677"/>
    </source>
</evidence>
<dbReference type="PROSITE" id="PS00588">
    <property type="entry name" value="FLAGELLA_BB_ROD"/>
    <property type="match status" value="1"/>
</dbReference>
<dbReference type="InterPro" id="IPR010930">
    <property type="entry name" value="Flg_bb/hook_C_dom"/>
</dbReference>